<dbReference type="EMBL" id="BAABKY010000002">
    <property type="protein sequence ID" value="GAA5078279.1"/>
    <property type="molecule type" value="Genomic_DNA"/>
</dbReference>
<sequence>MMAALAAAALSAPAHAKDANDFGVLVMAHGGGPQWNREVGDALAPLAREQPLEIAFGMADAASLQEGVERLQAQGVKRIGVVRLFVSGESWYERTAQIVGLAPGAPPRPAVGHSQHSGHGEHGGHRMEFWRLDSKAEFAMSHEGLMDAPEMGEVLAERARGLSRDAAKEDVLILAHGPADDAEDARWKAQLDGRAERVRAALPFRRVQVETLREDWPDKREAAEARIRAYVERANREGGRALVVPFRVQGFGPYAKVLAGLDYASDGRGLVPSPQLTQWVQRQASQLRTQFPAAAGSAAAAP</sequence>
<comment type="caution">
    <text evidence="2">The sequence shown here is derived from an EMBL/GenBank/DDBJ whole genome shotgun (WGS) entry which is preliminary data.</text>
</comment>
<organism evidence="2 3">
    <name type="scientific">Lysobacter panacisoli</name>
    <dbReference type="NCBI Taxonomy" id="1255263"/>
    <lineage>
        <taxon>Bacteria</taxon>
        <taxon>Pseudomonadati</taxon>
        <taxon>Pseudomonadota</taxon>
        <taxon>Gammaproteobacteria</taxon>
        <taxon>Lysobacterales</taxon>
        <taxon>Lysobacteraceae</taxon>
        <taxon>Lysobacter</taxon>
    </lineage>
</organism>
<dbReference type="Gene3D" id="3.40.50.1400">
    <property type="match status" value="2"/>
</dbReference>
<reference evidence="3" key="1">
    <citation type="journal article" date="2019" name="Int. J. Syst. Evol. Microbiol.">
        <title>The Global Catalogue of Microorganisms (GCM) 10K type strain sequencing project: providing services to taxonomists for standard genome sequencing and annotation.</title>
        <authorList>
            <consortium name="The Broad Institute Genomics Platform"/>
            <consortium name="The Broad Institute Genome Sequencing Center for Infectious Disease"/>
            <person name="Wu L."/>
            <person name="Ma J."/>
        </authorList>
    </citation>
    <scope>NUCLEOTIDE SEQUENCE [LARGE SCALE GENOMIC DNA]</scope>
    <source>
        <strain evidence="3">JCM 19212</strain>
    </source>
</reference>
<accession>A0ABP9LJU7</accession>
<evidence type="ECO:0008006" key="4">
    <source>
        <dbReference type="Google" id="ProtNLM"/>
    </source>
</evidence>
<protein>
    <recommendedName>
        <fullName evidence="4">Cobalamin biosynthesis protein CbiX</fullName>
    </recommendedName>
</protein>
<dbReference type="Proteomes" id="UP001501083">
    <property type="component" value="Unassembled WGS sequence"/>
</dbReference>
<feature type="chain" id="PRO_5045471817" description="Cobalamin biosynthesis protein CbiX" evidence="1">
    <location>
        <begin position="17"/>
        <end position="302"/>
    </location>
</feature>
<gene>
    <name evidence="2" type="ORF">GCM10025759_25250</name>
</gene>
<feature type="signal peptide" evidence="1">
    <location>
        <begin position="1"/>
        <end position="16"/>
    </location>
</feature>
<name>A0ABP9LJU7_9GAMM</name>
<evidence type="ECO:0000313" key="3">
    <source>
        <dbReference type="Proteomes" id="UP001501083"/>
    </source>
</evidence>
<evidence type="ECO:0000313" key="2">
    <source>
        <dbReference type="EMBL" id="GAA5078279.1"/>
    </source>
</evidence>
<evidence type="ECO:0000256" key="1">
    <source>
        <dbReference type="SAM" id="SignalP"/>
    </source>
</evidence>
<keyword evidence="1" id="KW-0732">Signal</keyword>
<keyword evidence="3" id="KW-1185">Reference proteome</keyword>
<dbReference type="SUPFAM" id="SSF53800">
    <property type="entry name" value="Chelatase"/>
    <property type="match status" value="1"/>
</dbReference>
<proteinExistence type="predicted"/>